<feature type="transmembrane region" description="Helical" evidence="1">
    <location>
        <begin position="69"/>
        <end position="88"/>
    </location>
</feature>
<feature type="transmembrane region" description="Helical" evidence="1">
    <location>
        <begin position="123"/>
        <end position="141"/>
    </location>
</feature>
<dbReference type="Proteomes" id="UP000554235">
    <property type="component" value="Unassembled WGS sequence"/>
</dbReference>
<keyword evidence="3" id="KW-1185">Reference proteome</keyword>
<keyword evidence="1" id="KW-0812">Transmembrane</keyword>
<reference evidence="2 3" key="1">
    <citation type="submission" date="2020-01" db="EMBL/GenBank/DDBJ databases">
        <title>Identification and distribution of gene clusters putatively required for synthesis of sphingolipid metabolism inhibitors in phylogenetically diverse species of the filamentous fungus Fusarium.</title>
        <authorList>
            <person name="Kim H.-S."/>
            <person name="Busman M."/>
            <person name="Brown D.W."/>
            <person name="Divon H."/>
            <person name="Uhlig S."/>
            <person name="Proctor R.H."/>
        </authorList>
    </citation>
    <scope>NUCLEOTIDE SEQUENCE [LARGE SCALE GENOMIC DNA]</scope>
    <source>
        <strain evidence="2 3">NRRL 20459</strain>
    </source>
</reference>
<accession>A0A8H4K303</accession>
<keyword evidence="1" id="KW-1133">Transmembrane helix</keyword>
<feature type="transmembrane region" description="Helical" evidence="1">
    <location>
        <begin position="39"/>
        <end position="57"/>
    </location>
</feature>
<sequence length="161" mass="17961">LNQKKYLVPEINNIPTCIGAVNFVFMISTGYIADKLGGRALVCGVVGSLMILNYAILTAWDVPHKLRMAVFIMHGCYGCFTPLIAGWINEAWWRSAKACFHPWVQRASGEAPEFKKTHGWGSALAWVVALTLWTGVGLPLVQRWREKEVVVTTREDDVAEV</sequence>
<feature type="non-terminal residue" evidence="2">
    <location>
        <position position="1"/>
    </location>
</feature>
<comment type="caution">
    <text evidence="2">The sequence shown here is derived from an EMBL/GenBank/DDBJ whole genome shotgun (WGS) entry which is preliminary data.</text>
</comment>
<feature type="transmembrane region" description="Helical" evidence="1">
    <location>
        <begin position="12"/>
        <end position="33"/>
    </location>
</feature>
<evidence type="ECO:0000313" key="3">
    <source>
        <dbReference type="Proteomes" id="UP000554235"/>
    </source>
</evidence>
<dbReference type="OrthoDB" id="3639251at2759"/>
<name>A0A8H4K303_9HYPO</name>
<evidence type="ECO:0000313" key="2">
    <source>
        <dbReference type="EMBL" id="KAF4442662.1"/>
    </source>
</evidence>
<keyword evidence="1" id="KW-0472">Membrane</keyword>
<organism evidence="2 3">
    <name type="scientific">Fusarium albosuccineum</name>
    <dbReference type="NCBI Taxonomy" id="1237068"/>
    <lineage>
        <taxon>Eukaryota</taxon>
        <taxon>Fungi</taxon>
        <taxon>Dikarya</taxon>
        <taxon>Ascomycota</taxon>
        <taxon>Pezizomycotina</taxon>
        <taxon>Sordariomycetes</taxon>
        <taxon>Hypocreomycetidae</taxon>
        <taxon>Hypocreales</taxon>
        <taxon>Nectriaceae</taxon>
        <taxon>Fusarium</taxon>
        <taxon>Fusarium decemcellulare species complex</taxon>
    </lineage>
</organism>
<proteinExistence type="predicted"/>
<dbReference type="EMBL" id="JAADYS010003765">
    <property type="protein sequence ID" value="KAF4442662.1"/>
    <property type="molecule type" value="Genomic_DNA"/>
</dbReference>
<gene>
    <name evidence="2" type="ORF">FALBO_17285</name>
</gene>
<evidence type="ECO:0000256" key="1">
    <source>
        <dbReference type="SAM" id="Phobius"/>
    </source>
</evidence>
<protein>
    <submittedName>
        <fullName evidence="2">Major facilitator superfamily transporter</fullName>
    </submittedName>
</protein>
<dbReference type="AlphaFoldDB" id="A0A8H4K303"/>